<dbReference type="EMBL" id="MU150297">
    <property type="protein sequence ID" value="KAF9460501.1"/>
    <property type="molecule type" value="Genomic_DNA"/>
</dbReference>
<evidence type="ECO:0000256" key="1">
    <source>
        <dbReference type="SAM" id="MobiDB-lite"/>
    </source>
</evidence>
<dbReference type="GO" id="GO:0005737">
    <property type="term" value="C:cytoplasm"/>
    <property type="evidence" value="ECO:0007669"/>
    <property type="project" value="InterPro"/>
</dbReference>
<protein>
    <submittedName>
        <fullName evidence="3">Programmed cell death protein 2</fullName>
    </submittedName>
</protein>
<dbReference type="AlphaFoldDB" id="A0A9P5Y3A0"/>
<evidence type="ECO:0000313" key="4">
    <source>
        <dbReference type="Proteomes" id="UP000807353"/>
    </source>
</evidence>
<keyword evidence="4" id="KW-1185">Reference proteome</keyword>
<organism evidence="3 4">
    <name type="scientific">Collybia nuda</name>
    <dbReference type="NCBI Taxonomy" id="64659"/>
    <lineage>
        <taxon>Eukaryota</taxon>
        <taxon>Fungi</taxon>
        <taxon>Dikarya</taxon>
        <taxon>Basidiomycota</taxon>
        <taxon>Agaricomycotina</taxon>
        <taxon>Agaricomycetes</taxon>
        <taxon>Agaricomycetidae</taxon>
        <taxon>Agaricales</taxon>
        <taxon>Tricholomatineae</taxon>
        <taxon>Clitocybaceae</taxon>
        <taxon>Collybia</taxon>
    </lineage>
</organism>
<dbReference type="OrthoDB" id="443682at2759"/>
<sequence length="445" mass="49058">MSPPHQEDWSDSDDEVLSDIETSVLLGVPDGRLEATTDIVDAAVSRIGGHPAFLPSCEPSLSSSQCKICSNRSELLVQMWCPFEDSPMDRALYIFGCARAPCQGKQGSVRAWRGLRHNEKYAAKLEKKRAAAKAKTDALARAEEKKNLVNINPFSMKTPSNPNPLGLGAQIFGDSMSYPPQAKEFADRDHEDPSDAESEASSSSEKSLLTALASVTIAESPWKSAPSYLPLYLSTTSEYLPPQSKPKLPPGTHVADPLDENGKGGKDISWVSEAYEDSLEMDHVFERFTKRVGFEGEQCVRYELNGTPLPFSSDKIFESLFPAPAAPALPVTKSVFTVVSTPKRTYSPSVPPCPSCKSKRVFECQLMPNLINVLRRGDEADESKKLTEEDRRHAVERALKDNTAQGMDWGTCMIFSCEKDCCVDKSGKAAKECWREEEVYIQTSI</sequence>
<feature type="region of interest" description="Disordered" evidence="1">
    <location>
        <begin position="178"/>
        <end position="205"/>
    </location>
</feature>
<feature type="domain" description="Programmed cell death protein 2 C-terminal" evidence="2">
    <location>
        <begin position="282"/>
        <end position="442"/>
    </location>
</feature>
<evidence type="ECO:0000313" key="3">
    <source>
        <dbReference type="EMBL" id="KAF9460501.1"/>
    </source>
</evidence>
<dbReference type="Pfam" id="PF04194">
    <property type="entry name" value="PDCD2_C"/>
    <property type="match status" value="1"/>
</dbReference>
<dbReference type="PANTHER" id="PTHR47524">
    <property type="entry name" value="20S RRNA ACCUMULATION PROTEIN 4"/>
    <property type="match status" value="1"/>
</dbReference>
<gene>
    <name evidence="3" type="ORF">BDZ94DRAFT_893625</name>
</gene>
<evidence type="ECO:0000259" key="2">
    <source>
        <dbReference type="Pfam" id="PF04194"/>
    </source>
</evidence>
<name>A0A9P5Y3A0_9AGAR</name>
<dbReference type="InterPro" id="IPR007320">
    <property type="entry name" value="PDCD2_C"/>
</dbReference>
<reference evidence="3" key="1">
    <citation type="submission" date="2020-11" db="EMBL/GenBank/DDBJ databases">
        <authorList>
            <consortium name="DOE Joint Genome Institute"/>
            <person name="Ahrendt S."/>
            <person name="Riley R."/>
            <person name="Andreopoulos W."/>
            <person name="Labutti K."/>
            <person name="Pangilinan J."/>
            <person name="Ruiz-Duenas F.J."/>
            <person name="Barrasa J.M."/>
            <person name="Sanchez-Garcia M."/>
            <person name="Camarero S."/>
            <person name="Miyauchi S."/>
            <person name="Serrano A."/>
            <person name="Linde D."/>
            <person name="Babiker R."/>
            <person name="Drula E."/>
            <person name="Ayuso-Fernandez I."/>
            <person name="Pacheco R."/>
            <person name="Padilla G."/>
            <person name="Ferreira P."/>
            <person name="Barriuso J."/>
            <person name="Kellner H."/>
            <person name="Castanera R."/>
            <person name="Alfaro M."/>
            <person name="Ramirez L."/>
            <person name="Pisabarro A.G."/>
            <person name="Kuo A."/>
            <person name="Tritt A."/>
            <person name="Lipzen A."/>
            <person name="He G."/>
            <person name="Yan M."/>
            <person name="Ng V."/>
            <person name="Cullen D."/>
            <person name="Martin F."/>
            <person name="Rosso M.-N."/>
            <person name="Henrissat B."/>
            <person name="Hibbett D."/>
            <person name="Martinez A.T."/>
            <person name="Grigoriev I.V."/>
        </authorList>
    </citation>
    <scope>NUCLEOTIDE SEQUENCE</scope>
    <source>
        <strain evidence="3">CBS 247.69</strain>
    </source>
</reference>
<proteinExistence type="predicted"/>
<dbReference type="PANTHER" id="PTHR47524:SF1">
    <property type="entry name" value="20S RRNA ACCUMULATION PROTEIN 4"/>
    <property type="match status" value="1"/>
</dbReference>
<dbReference type="Proteomes" id="UP000807353">
    <property type="component" value="Unassembled WGS sequence"/>
</dbReference>
<accession>A0A9P5Y3A0</accession>
<feature type="compositionally biased region" description="Basic and acidic residues" evidence="1">
    <location>
        <begin position="184"/>
        <end position="193"/>
    </location>
</feature>
<dbReference type="GO" id="GO:0030490">
    <property type="term" value="P:maturation of SSU-rRNA"/>
    <property type="evidence" value="ECO:0007669"/>
    <property type="project" value="TreeGrafter"/>
</dbReference>
<comment type="caution">
    <text evidence="3">The sequence shown here is derived from an EMBL/GenBank/DDBJ whole genome shotgun (WGS) entry which is preliminary data.</text>
</comment>